<evidence type="ECO:0000256" key="1">
    <source>
        <dbReference type="ARBA" id="ARBA00000085"/>
    </source>
</evidence>
<dbReference type="Gene3D" id="3.30.565.10">
    <property type="entry name" value="Histidine kinase-like ATPase, C-terminal domain"/>
    <property type="match status" value="1"/>
</dbReference>
<evidence type="ECO:0000256" key="9">
    <source>
        <dbReference type="ARBA" id="ARBA00022989"/>
    </source>
</evidence>
<feature type="transmembrane region" description="Helical" evidence="12">
    <location>
        <begin position="383"/>
        <end position="400"/>
    </location>
</feature>
<reference evidence="14 15" key="1">
    <citation type="journal article" date="2017" name="Int. J. Syst. Evol. Microbiol.">
        <title>Gemmobacter straminiformis sp. nov., isolated from an artificial fountain.</title>
        <authorList>
            <person name="Kang J.Y."/>
            <person name="Kim M.J."/>
            <person name="Chun J."/>
            <person name="Son K.P."/>
            <person name="Jahng K.Y."/>
        </authorList>
    </citation>
    <scope>NUCLEOTIDE SEQUENCE [LARGE SCALE GENOMIC DNA]</scope>
    <source>
        <strain evidence="14 15">CAM-8</strain>
    </source>
</reference>
<evidence type="ECO:0000256" key="3">
    <source>
        <dbReference type="ARBA" id="ARBA00012438"/>
    </source>
</evidence>
<dbReference type="SUPFAM" id="SSF47384">
    <property type="entry name" value="Homodimeric domain of signal transducing histidine kinase"/>
    <property type="match status" value="1"/>
</dbReference>
<comment type="caution">
    <text evidence="14">The sequence shown here is derived from an EMBL/GenBank/DDBJ whole genome shotgun (WGS) entry which is preliminary data.</text>
</comment>
<dbReference type="GO" id="GO:0000155">
    <property type="term" value="F:phosphorelay sensor kinase activity"/>
    <property type="evidence" value="ECO:0007669"/>
    <property type="project" value="InterPro"/>
</dbReference>
<protein>
    <recommendedName>
        <fullName evidence="3">histidine kinase</fullName>
        <ecNumber evidence="3">2.7.13.3</ecNumber>
    </recommendedName>
</protein>
<dbReference type="CDD" id="cd00082">
    <property type="entry name" value="HisKA"/>
    <property type="match status" value="1"/>
</dbReference>
<evidence type="ECO:0000256" key="11">
    <source>
        <dbReference type="ARBA" id="ARBA00023136"/>
    </source>
</evidence>
<evidence type="ECO:0000256" key="7">
    <source>
        <dbReference type="ARBA" id="ARBA00022692"/>
    </source>
</evidence>
<dbReference type="PRINTS" id="PR00344">
    <property type="entry name" value="BCTRLSENSOR"/>
</dbReference>
<organism evidence="14 15">
    <name type="scientific">Paragemmobacter straminiformis</name>
    <dbReference type="NCBI Taxonomy" id="2045119"/>
    <lineage>
        <taxon>Bacteria</taxon>
        <taxon>Pseudomonadati</taxon>
        <taxon>Pseudomonadota</taxon>
        <taxon>Alphaproteobacteria</taxon>
        <taxon>Rhodobacterales</taxon>
        <taxon>Paracoccaceae</taxon>
        <taxon>Paragemmobacter</taxon>
    </lineage>
</organism>
<dbReference type="SUPFAM" id="SSF55874">
    <property type="entry name" value="ATPase domain of HSP90 chaperone/DNA topoisomerase II/histidine kinase"/>
    <property type="match status" value="1"/>
</dbReference>
<dbReference type="InterPro" id="IPR003594">
    <property type="entry name" value="HATPase_dom"/>
</dbReference>
<dbReference type="Pfam" id="PF02743">
    <property type="entry name" value="dCache_1"/>
    <property type="match status" value="1"/>
</dbReference>
<dbReference type="InterPro" id="IPR004358">
    <property type="entry name" value="Sig_transdc_His_kin-like_C"/>
</dbReference>
<dbReference type="GO" id="GO:0005886">
    <property type="term" value="C:plasma membrane"/>
    <property type="evidence" value="ECO:0007669"/>
    <property type="project" value="UniProtKB-SubCell"/>
</dbReference>
<feature type="domain" description="Histidine kinase" evidence="13">
    <location>
        <begin position="468"/>
        <end position="687"/>
    </location>
</feature>
<dbReference type="InterPro" id="IPR036890">
    <property type="entry name" value="HATPase_C_sf"/>
</dbReference>
<evidence type="ECO:0000256" key="12">
    <source>
        <dbReference type="SAM" id="Phobius"/>
    </source>
</evidence>
<evidence type="ECO:0000256" key="5">
    <source>
        <dbReference type="ARBA" id="ARBA00022553"/>
    </source>
</evidence>
<keyword evidence="9 12" id="KW-1133">Transmembrane helix</keyword>
<keyword evidence="8 14" id="KW-0418">Kinase</keyword>
<dbReference type="Proteomes" id="UP000555411">
    <property type="component" value="Unassembled WGS sequence"/>
</dbReference>
<keyword evidence="11 12" id="KW-0472">Membrane</keyword>
<dbReference type="PANTHER" id="PTHR43711:SF26">
    <property type="entry name" value="SENSOR HISTIDINE KINASE RCSC"/>
    <property type="match status" value="1"/>
</dbReference>
<evidence type="ECO:0000256" key="8">
    <source>
        <dbReference type="ARBA" id="ARBA00022777"/>
    </source>
</evidence>
<dbReference type="Pfam" id="PF02518">
    <property type="entry name" value="HATPase_c"/>
    <property type="match status" value="1"/>
</dbReference>
<proteinExistence type="predicted"/>
<dbReference type="EMBL" id="JACLQD010000002">
    <property type="protein sequence ID" value="MBC2835722.1"/>
    <property type="molecule type" value="Genomic_DNA"/>
</dbReference>
<evidence type="ECO:0000256" key="10">
    <source>
        <dbReference type="ARBA" id="ARBA00023012"/>
    </source>
</evidence>
<keyword evidence="4" id="KW-1003">Cell membrane</keyword>
<name>A0A842I6M0_9RHOB</name>
<dbReference type="Gene3D" id="3.30.450.20">
    <property type="entry name" value="PAS domain"/>
    <property type="match status" value="1"/>
</dbReference>
<comment type="catalytic activity">
    <reaction evidence="1">
        <text>ATP + protein L-histidine = ADP + protein N-phospho-L-histidine.</text>
        <dbReference type="EC" id="2.7.13.3"/>
    </reaction>
</comment>
<evidence type="ECO:0000313" key="15">
    <source>
        <dbReference type="Proteomes" id="UP000555411"/>
    </source>
</evidence>
<dbReference type="SMART" id="SM00387">
    <property type="entry name" value="HATPase_c"/>
    <property type="match status" value="1"/>
</dbReference>
<dbReference type="Pfam" id="PF00512">
    <property type="entry name" value="HisKA"/>
    <property type="match status" value="1"/>
</dbReference>
<dbReference type="InterPro" id="IPR050736">
    <property type="entry name" value="Sensor_HK_Regulatory"/>
</dbReference>
<dbReference type="InterPro" id="IPR003661">
    <property type="entry name" value="HisK_dim/P_dom"/>
</dbReference>
<dbReference type="PROSITE" id="PS50109">
    <property type="entry name" value="HIS_KIN"/>
    <property type="match status" value="1"/>
</dbReference>
<dbReference type="Gene3D" id="1.10.287.130">
    <property type="match status" value="1"/>
</dbReference>
<dbReference type="RefSeq" id="WP_185797301.1">
    <property type="nucleotide sequence ID" value="NZ_JACLQD010000002.1"/>
</dbReference>
<keyword evidence="10" id="KW-0902">Two-component regulatory system</keyword>
<keyword evidence="5" id="KW-0597">Phosphoprotein</keyword>
<keyword evidence="7 12" id="KW-0812">Transmembrane</keyword>
<evidence type="ECO:0000259" key="13">
    <source>
        <dbReference type="PROSITE" id="PS50109"/>
    </source>
</evidence>
<dbReference type="InterPro" id="IPR036097">
    <property type="entry name" value="HisK_dim/P_sf"/>
</dbReference>
<evidence type="ECO:0000313" key="14">
    <source>
        <dbReference type="EMBL" id="MBC2835722.1"/>
    </source>
</evidence>
<accession>A0A842I6M0</accession>
<dbReference type="EC" id="2.7.13.3" evidence="3"/>
<comment type="subcellular location">
    <subcellularLocation>
        <location evidence="2">Cell membrane</location>
        <topology evidence="2">Multi-pass membrane protein</topology>
    </subcellularLocation>
</comment>
<evidence type="ECO:0000256" key="6">
    <source>
        <dbReference type="ARBA" id="ARBA00022679"/>
    </source>
</evidence>
<dbReference type="CDD" id="cd18774">
    <property type="entry name" value="PDC2_HK_sensor"/>
    <property type="match status" value="1"/>
</dbReference>
<keyword evidence="15" id="KW-1185">Reference proteome</keyword>
<keyword evidence="6" id="KW-0808">Transferase</keyword>
<dbReference type="InterPro" id="IPR033479">
    <property type="entry name" value="dCache_1"/>
</dbReference>
<evidence type="ECO:0000256" key="4">
    <source>
        <dbReference type="ARBA" id="ARBA00022475"/>
    </source>
</evidence>
<evidence type="ECO:0000256" key="2">
    <source>
        <dbReference type="ARBA" id="ARBA00004651"/>
    </source>
</evidence>
<dbReference type="AlphaFoldDB" id="A0A842I6M0"/>
<feature type="transmembrane region" description="Helical" evidence="12">
    <location>
        <begin position="20"/>
        <end position="39"/>
    </location>
</feature>
<dbReference type="SMART" id="SM00388">
    <property type="entry name" value="HisKA"/>
    <property type="match status" value="1"/>
</dbReference>
<dbReference type="PANTHER" id="PTHR43711">
    <property type="entry name" value="TWO-COMPONENT HISTIDINE KINASE"/>
    <property type="match status" value="1"/>
</dbReference>
<gene>
    <name evidence="14" type="ORF">H7F16_09425</name>
</gene>
<sequence>MTTGPDKPLPLRSWLWKSYIRAALVPLLLIELTFVGLYWGTSLVVYNRGAEAVTKLSTGALSDTAQREADVIARRLEKISAEATIFADETARALTGTGDTSPEEKARYATSPEGAFYTVRDNGGAAVFYSGVVPVGEAEKQKVWRTASLDPLMRSITRTDHLIQQVYFNTFDSYNRIYPYFDVLEIYPPKMDIPSYNFYYEADATHNPARKVVWTDSYVDPAGSGWMVSAIAPSYGPDRLEAVIGIDITISTIVEQVLDLDLQGDSYALLVSRDGTILALPPKGEADFGLSELLDHSYEEAIKEDTFKPGEFNIFRRAEFANIADALQDTPDGTEELDLGRPMIAAWSTIDGPGWKLVVLSSEKSILSEATSLREQLSLVSKLMLGGLVLFYLLFFAFLWKRSNAMSERVAQPLAEIEANMVRISEGGRIPPTHAYEVAELQTVGDHLVNMGAKLDAANRAKANFLSAMSHELRTPLNAIIGFSDLLEMSQGETLDAERMKQVKAISRAGWHLLQLVEGVIDLSRIEQDEVKLSSTPLEVMPILDAARQTALAAAAERNITITLNRSAAVVPPVKGDPDVLRRIVGHLLSNAVKYNRDGGSITLSVGTADPSVIAVSVTDTGTGIAAALQSRVFTPFDRLGHENSTINGTGIGLAICKRLAELTGCTLTFTSESDVGSTFTLRIPRA</sequence>
<dbReference type="InterPro" id="IPR005467">
    <property type="entry name" value="His_kinase_dom"/>
</dbReference>